<evidence type="ECO:0000256" key="1">
    <source>
        <dbReference type="SAM" id="Phobius"/>
    </source>
</evidence>
<protein>
    <recommendedName>
        <fullName evidence="4">PQQ-like beta-propeller repeat protein</fullName>
    </recommendedName>
</protein>
<dbReference type="EMBL" id="VOOS01000006">
    <property type="protein sequence ID" value="TXB64042.1"/>
    <property type="molecule type" value="Genomic_DNA"/>
</dbReference>
<dbReference type="AlphaFoldDB" id="A0A5C6RRM2"/>
<accession>A0A5C6RRM2</accession>
<evidence type="ECO:0000313" key="2">
    <source>
        <dbReference type="EMBL" id="TXB64042.1"/>
    </source>
</evidence>
<gene>
    <name evidence="2" type="ORF">FRY74_12380</name>
</gene>
<reference evidence="2 3" key="1">
    <citation type="submission" date="2019-08" db="EMBL/GenBank/DDBJ databases">
        <title>Genome of Vicingus serpentipes NCIMB 15042.</title>
        <authorList>
            <person name="Bowman J.P."/>
        </authorList>
    </citation>
    <scope>NUCLEOTIDE SEQUENCE [LARGE SCALE GENOMIC DNA]</scope>
    <source>
        <strain evidence="2 3">NCIMB 15042</strain>
    </source>
</reference>
<dbReference type="InterPro" id="IPR011047">
    <property type="entry name" value="Quinoprotein_ADH-like_sf"/>
</dbReference>
<evidence type="ECO:0008006" key="4">
    <source>
        <dbReference type="Google" id="ProtNLM"/>
    </source>
</evidence>
<keyword evidence="1" id="KW-1133">Transmembrane helix</keyword>
<keyword evidence="3" id="KW-1185">Reference proteome</keyword>
<dbReference type="Gene3D" id="2.130.10.10">
    <property type="entry name" value="YVTN repeat-like/Quinoprotein amine dehydrogenase"/>
    <property type="match status" value="1"/>
</dbReference>
<evidence type="ECO:0000313" key="3">
    <source>
        <dbReference type="Proteomes" id="UP000321721"/>
    </source>
</evidence>
<dbReference type="OrthoDB" id="1093345at2"/>
<name>A0A5C6RRM2_9FLAO</name>
<dbReference type="SUPFAM" id="SSF50998">
    <property type="entry name" value="Quinoprotein alcohol dehydrogenase-like"/>
    <property type="match status" value="1"/>
</dbReference>
<organism evidence="2 3">
    <name type="scientific">Vicingus serpentipes</name>
    <dbReference type="NCBI Taxonomy" id="1926625"/>
    <lineage>
        <taxon>Bacteria</taxon>
        <taxon>Pseudomonadati</taxon>
        <taxon>Bacteroidota</taxon>
        <taxon>Flavobacteriia</taxon>
        <taxon>Flavobacteriales</taxon>
        <taxon>Vicingaceae</taxon>
        <taxon>Vicingus</taxon>
    </lineage>
</organism>
<keyword evidence="1" id="KW-0812">Transmembrane</keyword>
<dbReference type="InterPro" id="IPR015943">
    <property type="entry name" value="WD40/YVTN_repeat-like_dom_sf"/>
</dbReference>
<keyword evidence="1" id="KW-0472">Membrane</keyword>
<comment type="caution">
    <text evidence="2">The sequence shown here is derived from an EMBL/GenBank/DDBJ whole genome shotgun (WGS) entry which is preliminary data.</text>
</comment>
<sequence length="906" mass="104160">MTKKILIGLFVLLVGVIVILSYNFYKNVKAPIATNTINAIPQNAALIIQESNFKKFFNRLSSTSIIWEELIHNTQNINQLNEQIQFFDSLISNNKIEQLIKNKPITASIHLAGAKNYNFIFYTSTITNISEDKFIQELKTITKSNPETRIYENVTIYNFPVKGKQKISLIYQNNIIAFSYSTILIEDVIRQLSSDNSLLDNYSFNKTISTSGKVEDGNVFINHKYFQKLPSLILNKQIKDYSKTFEDYAIWSAFDVTLKNNSIALNGFTLATDTNNNYLNLFKHQKPQEIEILDVIPNNTALLCYYSFSNAKQFFIDRKTLLKANNHFFNYQKYLDQQTETFGIDLEEEFLSYIGNEISSVIIEPINEDFTDEKYIIIHLNDTEKALGSLENIATKTNADYSITDYNDYKINKIGIKKLFTNLFGKPFHDINQPYFTLIGDYLVFGNSENAIKSYINKIVTEKTLGNDENFIVFKDNLSSSSSIFIYNNIARSVNLYPRFLADDFANSTLEKTDLLRKFEAVAIQVSASKNDLYYNNIYLKYNPVYKQDTRTVWETKLDTIVKAKPQIMVNHTNNTKEIIVQDLSNKIYLISNTGKTLWSKQLSEKIIGKIHQVDVYKNNKLQYLFNTETKIYLIDRNGNNVEKFPVKLKAKATNGISPLDYSNNKNYRLLIGCDNNMIYNYDINGSLVSGWEYQPTNGYAKTNIWHFALNNKDYIVIPLNNGEVKIVERSGKDRIKLTNVLPKNSTNLSLTLNNDLKNCYITTIDTLGNVIKLRLNDKLENTSISGIPKNTFFSYANINSDNKNEYIFAYENTLQIFDSEKNKIVNIETEDVITENPLFFKMPNKSKKIGIVTANNIYLFDETGIIQNNFPLTGSTLFSISDLNNDNTSNLVVADKDILYMYNLE</sequence>
<dbReference type="RefSeq" id="WP_147102070.1">
    <property type="nucleotide sequence ID" value="NZ_VOOS01000006.1"/>
</dbReference>
<proteinExistence type="predicted"/>
<feature type="transmembrane region" description="Helical" evidence="1">
    <location>
        <begin position="5"/>
        <end position="25"/>
    </location>
</feature>
<dbReference type="Proteomes" id="UP000321721">
    <property type="component" value="Unassembled WGS sequence"/>
</dbReference>